<proteinExistence type="predicted"/>
<sequence length="377" mass="39867">MDSSKKRAAVLGAAALVVGLTQYVTSASAAPDRPGAADLPGAADRPRAAVGEPTDIATISTGWTIPWGTSWTPDGKSALVTERDDFRVRLVSADGKDKKQIGTVPESQTTGGEGGLMGVAVDPDWATNHHVYVMHTSSEGNRIARMTYDGTELTDYKVLLKGIKKNKYHNGGRLAFGPDGYLYATTGDAQDGALAQDKNSLNGKILRLTKDGGAAPGNPFGNYAYSMGHRNPQGIAFDTQGRLWEAELGQSAKDELNLIKPGKNYGWPTCEGTCDVSGMTNPKKTWGVAEASPSGVAVVDGAVYMAALKGERLWRIPINADNEDVGTAKAYFVGEYGRLRAVTAVPGADQLWLSTTNADNNGGQPDGSDQIFRVTIS</sequence>
<dbReference type="InterPro" id="IPR011041">
    <property type="entry name" value="Quinoprot_gluc/sorb_DH_b-prop"/>
</dbReference>
<feature type="region of interest" description="Disordered" evidence="1">
    <location>
        <begin position="27"/>
        <end position="48"/>
    </location>
</feature>
<name>A0ABY4PPX2_9ACTN</name>
<dbReference type="Pfam" id="PF07995">
    <property type="entry name" value="GSDH"/>
    <property type="match status" value="1"/>
</dbReference>
<evidence type="ECO:0000313" key="5">
    <source>
        <dbReference type="Proteomes" id="UP000829992"/>
    </source>
</evidence>
<dbReference type="PANTHER" id="PTHR19328">
    <property type="entry name" value="HEDGEHOG-INTERACTING PROTEIN"/>
    <property type="match status" value="1"/>
</dbReference>
<keyword evidence="5" id="KW-1185">Reference proteome</keyword>
<accession>A0ABY4PPX2</accession>
<organism evidence="4 5">
    <name type="scientific">Streptomyces durmitorensis</name>
    <dbReference type="NCBI Taxonomy" id="319947"/>
    <lineage>
        <taxon>Bacteria</taxon>
        <taxon>Bacillati</taxon>
        <taxon>Actinomycetota</taxon>
        <taxon>Actinomycetes</taxon>
        <taxon>Kitasatosporales</taxon>
        <taxon>Streptomycetaceae</taxon>
        <taxon>Streptomyces</taxon>
    </lineage>
</organism>
<feature type="domain" description="Glucose/Sorbosone dehydrogenase" evidence="3">
    <location>
        <begin position="65"/>
        <end position="359"/>
    </location>
</feature>
<evidence type="ECO:0000313" key="4">
    <source>
        <dbReference type="EMBL" id="UQT55180.1"/>
    </source>
</evidence>
<dbReference type="SUPFAM" id="SSF50952">
    <property type="entry name" value="Soluble quinoprotein glucose dehydrogenase"/>
    <property type="match status" value="1"/>
</dbReference>
<dbReference type="EMBL" id="CP097289">
    <property type="protein sequence ID" value="UQT55180.1"/>
    <property type="molecule type" value="Genomic_DNA"/>
</dbReference>
<dbReference type="InterPro" id="IPR011042">
    <property type="entry name" value="6-blade_b-propeller_TolB-like"/>
</dbReference>
<gene>
    <name evidence="4" type="ORF">M4V62_08760</name>
</gene>
<protein>
    <submittedName>
        <fullName evidence="4">PQQ-dependent sugar dehydrogenase</fullName>
    </submittedName>
</protein>
<evidence type="ECO:0000256" key="2">
    <source>
        <dbReference type="SAM" id="SignalP"/>
    </source>
</evidence>
<dbReference type="Gene3D" id="2.120.10.30">
    <property type="entry name" value="TolB, C-terminal domain"/>
    <property type="match status" value="1"/>
</dbReference>
<feature type="chain" id="PRO_5046918752" evidence="2">
    <location>
        <begin position="30"/>
        <end position="377"/>
    </location>
</feature>
<dbReference type="PANTHER" id="PTHR19328:SF13">
    <property type="entry name" value="HIPL1 PROTEIN"/>
    <property type="match status" value="1"/>
</dbReference>
<feature type="signal peptide" evidence="2">
    <location>
        <begin position="1"/>
        <end position="29"/>
    </location>
</feature>
<dbReference type="RefSeq" id="WP_249586671.1">
    <property type="nucleotide sequence ID" value="NZ_BAAAQL010000008.1"/>
</dbReference>
<dbReference type="Proteomes" id="UP000829992">
    <property type="component" value="Chromosome"/>
</dbReference>
<dbReference type="InterPro" id="IPR012938">
    <property type="entry name" value="Glc/Sorbosone_DH"/>
</dbReference>
<keyword evidence="2" id="KW-0732">Signal</keyword>
<reference evidence="4 5" key="1">
    <citation type="submission" date="2022-05" db="EMBL/GenBank/DDBJ databases">
        <authorList>
            <person name="Zhou X."/>
            <person name="Li K."/>
            <person name="Man Y."/>
        </authorList>
    </citation>
    <scope>NUCLEOTIDE SEQUENCE [LARGE SCALE GENOMIC DNA]</scope>
    <source>
        <strain evidence="4 5">MS405</strain>
    </source>
</reference>
<evidence type="ECO:0000256" key="1">
    <source>
        <dbReference type="SAM" id="MobiDB-lite"/>
    </source>
</evidence>
<evidence type="ECO:0000259" key="3">
    <source>
        <dbReference type="Pfam" id="PF07995"/>
    </source>
</evidence>